<dbReference type="AlphaFoldDB" id="A0A173R0R6"/>
<dbReference type="HAMAP" id="MF_01854">
    <property type="entry name" value="FBPase_class3"/>
    <property type="match status" value="1"/>
</dbReference>
<dbReference type="GO" id="GO:0042132">
    <property type="term" value="F:fructose 1,6-bisphosphate 1-phosphatase activity"/>
    <property type="evidence" value="ECO:0007669"/>
    <property type="project" value="UniProtKB-UniRule"/>
</dbReference>
<dbReference type="SUPFAM" id="SSF56300">
    <property type="entry name" value="Metallo-dependent phosphatases"/>
    <property type="match status" value="1"/>
</dbReference>
<organism evidence="5 8">
    <name type="scientific">Roseburia intestinalis</name>
    <dbReference type="NCBI Taxonomy" id="166486"/>
    <lineage>
        <taxon>Bacteria</taxon>
        <taxon>Bacillati</taxon>
        <taxon>Bacillota</taxon>
        <taxon>Clostridia</taxon>
        <taxon>Lachnospirales</taxon>
        <taxon>Lachnospiraceae</taxon>
        <taxon>Roseburia</taxon>
    </lineage>
</organism>
<name>A0A173R0R6_9FIRM</name>
<evidence type="ECO:0000256" key="1">
    <source>
        <dbReference type="ARBA" id="ARBA00022801"/>
    </source>
</evidence>
<dbReference type="UniPathway" id="UPA00138"/>
<accession>A0A173R0R6</accession>
<dbReference type="GeneID" id="61434120"/>
<keyword evidence="2 4" id="KW-0464">Manganese</keyword>
<evidence type="ECO:0000313" key="7">
    <source>
        <dbReference type="EMBL" id="RHG27493.1"/>
    </source>
</evidence>
<dbReference type="RefSeq" id="WP_006857016.1">
    <property type="nucleotide sequence ID" value="NZ_CABIYH010000001.1"/>
</dbReference>
<dbReference type="STRING" id="166486.ERS852572_00087"/>
<dbReference type="Gene3D" id="3.60.21.10">
    <property type="match status" value="1"/>
</dbReference>
<dbReference type="PaxDb" id="166486-ERS852572_00087"/>
<evidence type="ECO:0000313" key="8">
    <source>
        <dbReference type="Proteomes" id="UP000095350"/>
    </source>
</evidence>
<evidence type="ECO:0000256" key="4">
    <source>
        <dbReference type="HAMAP-Rule" id="MF_01854"/>
    </source>
</evidence>
<keyword evidence="3 4" id="KW-0119">Carbohydrate metabolism</keyword>
<keyword evidence="1 4" id="KW-0378">Hydrolase</keyword>
<dbReference type="EC" id="3.1.3.11" evidence="4"/>
<dbReference type="EMBL" id="QRID01000011">
    <property type="protein sequence ID" value="RHG27493.1"/>
    <property type="molecule type" value="Genomic_DNA"/>
</dbReference>
<evidence type="ECO:0000313" key="10">
    <source>
        <dbReference type="Proteomes" id="UP000284465"/>
    </source>
</evidence>
<dbReference type="Proteomes" id="UP000095350">
    <property type="component" value="Unassembled WGS sequence"/>
</dbReference>
<evidence type="ECO:0000256" key="2">
    <source>
        <dbReference type="ARBA" id="ARBA00023211"/>
    </source>
</evidence>
<dbReference type="InterPro" id="IPR029052">
    <property type="entry name" value="Metallo-depent_PP-like"/>
</dbReference>
<comment type="pathway">
    <text evidence="4">Carbohydrate biosynthesis; gluconeogenesis.</text>
</comment>
<dbReference type="EMBL" id="CYXZ01000001">
    <property type="protein sequence ID" value="CUM71088.1"/>
    <property type="molecule type" value="Genomic_DNA"/>
</dbReference>
<evidence type="ECO:0000256" key="3">
    <source>
        <dbReference type="ARBA" id="ARBA00023277"/>
    </source>
</evidence>
<dbReference type="OrthoDB" id="9779903at2"/>
<dbReference type="Proteomes" id="UP000284051">
    <property type="component" value="Unassembled WGS sequence"/>
</dbReference>
<gene>
    <name evidence="4 5" type="primary">fbp</name>
    <name evidence="7" type="ORF">DW264_12130</name>
    <name evidence="6" type="ORF">DW927_09990</name>
    <name evidence="5" type="ORF">ERS852572_00087</name>
</gene>
<comment type="cofactor">
    <cofactor evidence="4">
        <name>Mn(2+)</name>
        <dbReference type="ChEBI" id="CHEBI:29035"/>
    </cofactor>
</comment>
<dbReference type="PIRSF" id="PIRSF000906">
    <property type="entry name" value="FBPtase_Bacill"/>
    <property type="match status" value="1"/>
</dbReference>
<reference evidence="5 8" key="1">
    <citation type="submission" date="2015-09" db="EMBL/GenBank/DDBJ databases">
        <authorList>
            <consortium name="Pathogen Informatics"/>
        </authorList>
    </citation>
    <scope>NUCLEOTIDE SEQUENCE [LARGE SCALE GENOMIC DNA]</scope>
    <source>
        <strain evidence="5 8">2789STDY5834960</strain>
    </source>
</reference>
<dbReference type="GO" id="GO:0006094">
    <property type="term" value="P:gluconeogenesis"/>
    <property type="evidence" value="ECO:0007669"/>
    <property type="project" value="UniProtKB-UniRule"/>
</dbReference>
<dbReference type="Pfam" id="PF06874">
    <property type="entry name" value="FBPase_2"/>
    <property type="match status" value="1"/>
</dbReference>
<protein>
    <recommendedName>
        <fullName evidence="4">Fructose-1,6-bisphosphatase class 3</fullName>
        <shortName evidence="4">FBPase class 3</shortName>
        <ecNumber evidence="4">3.1.3.11</ecNumber>
    </recommendedName>
    <alternativeName>
        <fullName evidence="4">D-fructose-1,6-bisphosphate 1-phosphohydrolase class 3</fullName>
    </alternativeName>
</protein>
<dbReference type="EMBL" id="QSFP01000010">
    <property type="protein sequence ID" value="RHA66917.1"/>
    <property type="molecule type" value="Genomic_DNA"/>
</dbReference>
<proteinExistence type="inferred from homology"/>
<evidence type="ECO:0000313" key="6">
    <source>
        <dbReference type="EMBL" id="RHA66917.1"/>
    </source>
</evidence>
<comment type="catalytic activity">
    <reaction evidence="4">
        <text>beta-D-fructose 1,6-bisphosphate + H2O = beta-D-fructose 6-phosphate + phosphate</text>
        <dbReference type="Rhea" id="RHEA:11064"/>
        <dbReference type="ChEBI" id="CHEBI:15377"/>
        <dbReference type="ChEBI" id="CHEBI:32966"/>
        <dbReference type="ChEBI" id="CHEBI:43474"/>
        <dbReference type="ChEBI" id="CHEBI:57634"/>
        <dbReference type="EC" id="3.1.3.11"/>
    </reaction>
</comment>
<dbReference type="InterPro" id="IPR009164">
    <property type="entry name" value="FBPtase_class3"/>
</dbReference>
<dbReference type="Proteomes" id="UP000284465">
    <property type="component" value="Unassembled WGS sequence"/>
</dbReference>
<comment type="similarity">
    <text evidence="4">Belongs to the FBPase class 3 family.</text>
</comment>
<reference evidence="9 10" key="2">
    <citation type="submission" date="2018-08" db="EMBL/GenBank/DDBJ databases">
        <title>A genome reference for cultivated species of the human gut microbiota.</title>
        <authorList>
            <person name="Zou Y."/>
            <person name="Xue W."/>
            <person name="Luo G."/>
        </authorList>
    </citation>
    <scope>NUCLEOTIDE SEQUENCE [LARGE SCALE GENOMIC DNA]</scope>
    <source>
        <strain evidence="7 9">AM22-21LB</strain>
        <strain evidence="6 10">AM43-11</strain>
    </source>
</reference>
<sequence length="654" mass="74888">MGQTDLRYLKSLSNQYPTIATAATEIINLQAILSLPKATEHFITDVHGEYDQFLHVLKNGSGAIKRKIEDEFGNAISAAEKKAIATLIYYPEQKLEQVLKTEDNLEDWYKVTLYRLIRICKNASSKYTRSKVRKALPKDFAYVIEELLTGRQEISDQEAYYNEIIRSVIRTGRAAELVIAFCNLIRRLVVDHLHVVGDIFDRGPYPNLIMDTLMEHHSVDIQWGNHDVYWMGAASGSAACICNVIRISAKYGNLDLLEDGYGINLVPLARFAMKWYDKDSCDCFKLDYREDEYDVHDAFLDEKMHKAITIMQFKLEGQLIKENPEFEMEKRLLLDKINIEKGTVCVEETEYPLKDVSFPTIDWEDPYRLSEDEADVMERLVTAFVNCEKLQRHVRFLYTQGSLYKVYNGNLLYHGCVPLNEDGTFTRVNVFGKEYAGKELYDVLEGYARKGYYAIDPKEKKKGQDILWFIWENQNSPVFGKAKMTTFERYFIADKITHQEPKNPYYRLLEKEEVVNRILEEFGLEGAEAHIINGHIPVEAKKGESPVKCNGKLLIIDGGFSKAYQPKTGIAGYTLIYNSYGLVLAAHEPFESVEKAVQDGSDIVSHTVLVQQVVRRKTVADTDIGKSLKESIHDLEELLAAYRAGTIVEKNRAE</sequence>
<evidence type="ECO:0000313" key="5">
    <source>
        <dbReference type="EMBL" id="CUM71088.1"/>
    </source>
</evidence>
<evidence type="ECO:0000313" key="9">
    <source>
        <dbReference type="Proteomes" id="UP000284051"/>
    </source>
</evidence>